<name>A0AAD0YSE1_CHRNA</name>
<dbReference type="KEGG" id="cnk:EG343_07105"/>
<dbReference type="Gene3D" id="3.40.630.30">
    <property type="match status" value="1"/>
</dbReference>
<dbReference type="InterPro" id="IPR000182">
    <property type="entry name" value="GNAT_dom"/>
</dbReference>
<protein>
    <submittedName>
        <fullName evidence="2">N-acetyltransferase</fullName>
    </submittedName>
</protein>
<dbReference type="Proteomes" id="UP000278288">
    <property type="component" value="Chromosome"/>
</dbReference>
<evidence type="ECO:0000313" key="3">
    <source>
        <dbReference type="Proteomes" id="UP000278288"/>
    </source>
</evidence>
<keyword evidence="3" id="KW-1185">Reference proteome</keyword>
<dbReference type="PROSITE" id="PS51186">
    <property type="entry name" value="GNAT"/>
    <property type="match status" value="1"/>
</dbReference>
<dbReference type="CDD" id="cd04301">
    <property type="entry name" value="NAT_SF"/>
    <property type="match status" value="1"/>
</dbReference>
<dbReference type="PANTHER" id="PTHR43792">
    <property type="entry name" value="GNAT FAMILY, PUTATIVE (AFU_ORTHOLOGUE AFUA_3G00765)-RELATED-RELATED"/>
    <property type="match status" value="1"/>
</dbReference>
<evidence type="ECO:0000259" key="1">
    <source>
        <dbReference type="PROSITE" id="PS51186"/>
    </source>
</evidence>
<evidence type="ECO:0000313" key="2">
    <source>
        <dbReference type="EMBL" id="AZA93838.1"/>
    </source>
</evidence>
<feature type="domain" description="N-acetyltransferase" evidence="1">
    <location>
        <begin position="8"/>
        <end position="168"/>
    </location>
</feature>
<dbReference type="InterPro" id="IPR016181">
    <property type="entry name" value="Acyl_CoA_acyltransferase"/>
</dbReference>
<dbReference type="PANTHER" id="PTHR43792:SF1">
    <property type="entry name" value="N-ACETYLTRANSFERASE DOMAIN-CONTAINING PROTEIN"/>
    <property type="match status" value="1"/>
</dbReference>
<reference evidence="2 3" key="1">
    <citation type="submission" date="2018-11" db="EMBL/GenBank/DDBJ databases">
        <title>Proposal to divide the Flavobacteriaceae and reorganize its genera based on Amino Acid Identity values calculated from whole genome sequences.</title>
        <authorList>
            <person name="Nicholson A.C."/>
            <person name="Gulvik C.A."/>
            <person name="Whitney A.M."/>
            <person name="Humrighouse B.W."/>
            <person name="Bell M."/>
            <person name="Holmes B."/>
            <person name="Steigerwalt A.G."/>
            <person name="Villarma A."/>
            <person name="Sheth M."/>
            <person name="Batra D."/>
            <person name="Pryor J."/>
            <person name="Bernardet J.-F."/>
            <person name="Hugo C."/>
            <person name="Kampfer P."/>
            <person name="Newman J."/>
            <person name="McQuiston J.R."/>
        </authorList>
    </citation>
    <scope>NUCLEOTIDE SEQUENCE [LARGE SCALE GENOMIC DNA]</scope>
    <source>
        <strain evidence="2 3">G0041</strain>
    </source>
</reference>
<dbReference type="InterPro" id="IPR051531">
    <property type="entry name" value="N-acetyltransferase"/>
</dbReference>
<gene>
    <name evidence="2" type="ORF">EG343_07105</name>
</gene>
<dbReference type="Pfam" id="PF13302">
    <property type="entry name" value="Acetyltransf_3"/>
    <property type="match status" value="1"/>
</dbReference>
<accession>A0AAD0YSE1</accession>
<dbReference type="GO" id="GO:0016747">
    <property type="term" value="F:acyltransferase activity, transferring groups other than amino-acyl groups"/>
    <property type="evidence" value="ECO:0007669"/>
    <property type="project" value="InterPro"/>
</dbReference>
<sequence>MKLETERLVLKEIHEGHIEDILRIRSNEVTNQYVRRNSPKSNYDALEFILHIKRETQNKKVFFAGISYKNGWNLIGTICLWNFSEDRKTAEVGYELLPDYHRKGIMSEALSAVLDYGFKNLQLQKIVAITSQFNENSKGLLLKHHFILEEGKKDEGHPDNIIFGLKRR</sequence>
<organism evidence="2 3">
    <name type="scientific">Chryseobacterium nakagawai</name>
    <dbReference type="NCBI Taxonomy" id="1241982"/>
    <lineage>
        <taxon>Bacteria</taxon>
        <taxon>Pseudomonadati</taxon>
        <taxon>Bacteroidota</taxon>
        <taxon>Flavobacteriia</taxon>
        <taxon>Flavobacteriales</taxon>
        <taxon>Weeksellaceae</taxon>
        <taxon>Chryseobacterium group</taxon>
        <taxon>Chryseobacterium</taxon>
    </lineage>
</organism>
<dbReference type="SUPFAM" id="SSF55729">
    <property type="entry name" value="Acyl-CoA N-acyltransferases (Nat)"/>
    <property type="match status" value="1"/>
</dbReference>
<dbReference type="RefSeq" id="WP_123857132.1">
    <property type="nucleotide sequence ID" value="NZ_CP033923.1"/>
</dbReference>
<dbReference type="AlphaFoldDB" id="A0AAD0YSE1"/>
<proteinExistence type="predicted"/>
<dbReference type="EMBL" id="CP033923">
    <property type="protein sequence ID" value="AZA93838.1"/>
    <property type="molecule type" value="Genomic_DNA"/>
</dbReference>